<dbReference type="EMBL" id="JAWNGG020000258">
    <property type="protein sequence ID" value="KAK9295483.1"/>
    <property type="molecule type" value="Genomic_DNA"/>
</dbReference>
<evidence type="ECO:0000313" key="3">
    <source>
        <dbReference type="Proteomes" id="UP001432146"/>
    </source>
</evidence>
<sequence length="237" mass="26821">MGQNSRLAIDDLRVSMTEMGIDAIALQEPYNSNGVIRGLGLTTKIILDTKTITSRVKSRNPISAIAVRNPEIKCLKLEHICSTHFTCVELVQLPTRFYLISAYMQYSDPIRDYLQQLEKILETLQGKEVIICIYANATSTFWHRLTTSHSGRSEQSGEELDEFIAQHRIIILNRTCNAPTFDNLHGLSNIDVTIAATAIASKVGNWRVHSNKINSDHRLNYLRNSMHKPKNPNDTEQ</sequence>
<dbReference type="InterPro" id="IPR036691">
    <property type="entry name" value="Endo/exonu/phosph_ase_sf"/>
</dbReference>
<evidence type="ECO:0000259" key="1">
    <source>
        <dbReference type="Pfam" id="PF14529"/>
    </source>
</evidence>
<protein>
    <recommendedName>
        <fullName evidence="1">Endonuclease/exonuclease/phosphatase domain-containing protein</fullName>
    </recommendedName>
</protein>
<dbReference type="AlphaFoldDB" id="A0AAW0ZFS3"/>
<dbReference type="Pfam" id="PF14529">
    <property type="entry name" value="Exo_endo_phos_2"/>
    <property type="match status" value="1"/>
</dbReference>
<organism evidence="2 3">
    <name type="scientific">Tetragonisca angustula</name>
    <dbReference type="NCBI Taxonomy" id="166442"/>
    <lineage>
        <taxon>Eukaryota</taxon>
        <taxon>Metazoa</taxon>
        <taxon>Ecdysozoa</taxon>
        <taxon>Arthropoda</taxon>
        <taxon>Hexapoda</taxon>
        <taxon>Insecta</taxon>
        <taxon>Pterygota</taxon>
        <taxon>Neoptera</taxon>
        <taxon>Endopterygota</taxon>
        <taxon>Hymenoptera</taxon>
        <taxon>Apocrita</taxon>
        <taxon>Aculeata</taxon>
        <taxon>Apoidea</taxon>
        <taxon>Anthophila</taxon>
        <taxon>Apidae</taxon>
        <taxon>Tetragonisca</taxon>
    </lineage>
</organism>
<accession>A0AAW0ZFS3</accession>
<proteinExistence type="predicted"/>
<dbReference type="InterPro" id="IPR005135">
    <property type="entry name" value="Endo/exonuclease/phosphatase"/>
</dbReference>
<gene>
    <name evidence="2" type="ORF">QLX08_010210</name>
</gene>
<keyword evidence="3" id="KW-1185">Reference proteome</keyword>
<evidence type="ECO:0000313" key="2">
    <source>
        <dbReference type="EMBL" id="KAK9295483.1"/>
    </source>
</evidence>
<dbReference type="GO" id="GO:0003824">
    <property type="term" value="F:catalytic activity"/>
    <property type="evidence" value="ECO:0007669"/>
    <property type="project" value="InterPro"/>
</dbReference>
<name>A0AAW0ZFS3_9HYME</name>
<comment type="caution">
    <text evidence="2">The sequence shown here is derived from an EMBL/GenBank/DDBJ whole genome shotgun (WGS) entry which is preliminary data.</text>
</comment>
<dbReference type="SUPFAM" id="SSF56219">
    <property type="entry name" value="DNase I-like"/>
    <property type="match status" value="1"/>
</dbReference>
<dbReference type="Proteomes" id="UP001432146">
    <property type="component" value="Unassembled WGS sequence"/>
</dbReference>
<feature type="domain" description="Endonuclease/exonuclease/phosphatase" evidence="1">
    <location>
        <begin position="98"/>
        <end position="218"/>
    </location>
</feature>
<dbReference type="Gene3D" id="3.60.10.10">
    <property type="entry name" value="Endonuclease/exonuclease/phosphatase"/>
    <property type="match status" value="1"/>
</dbReference>
<reference evidence="2 3" key="1">
    <citation type="submission" date="2024-05" db="EMBL/GenBank/DDBJ databases">
        <title>The nuclear and mitochondrial genome assemblies of Tetragonisca angustula (Apidae: Meliponini), a tiny yet remarkable pollinator in the Neotropics.</title>
        <authorList>
            <person name="Ferrari R."/>
            <person name="Ricardo P.C."/>
            <person name="Dias F.C."/>
            <person name="Araujo N.S."/>
            <person name="Soares D.O."/>
            <person name="Zhou Q.-S."/>
            <person name="Zhu C.-D."/>
            <person name="Coutinho L."/>
            <person name="Airas M.C."/>
            <person name="Batista T.M."/>
        </authorList>
    </citation>
    <scope>NUCLEOTIDE SEQUENCE [LARGE SCALE GENOMIC DNA]</scope>
    <source>
        <strain evidence="2">ASF017062</strain>
        <tissue evidence="2">Abdomen</tissue>
    </source>
</reference>